<feature type="transmembrane region" description="Helical" evidence="6">
    <location>
        <begin position="379"/>
        <end position="401"/>
    </location>
</feature>
<proteinExistence type="predicted"/>
<dbReference type="GO" id="GO:0005886">
    <property type="term" value="C:plasma membrane"/>
    <property type="evidence" value="ECO:0007669"/>
    <property type="project" value="TreeGrafter"/>
</dbReference>
<accession>A0A9D1YAK6</accession>
<feature type="transmembrane region" description="Helical" evidence="6">
    <location>
        <begin position="150"/>
        <end position="169"/>
    </location>
</feature>
<dbReference type="InterPro" id="IPR001046">
    <property type="entry name" value="NRAMP_fam"/>
</dbReference>
<evidence type="ECO:0000256" key="4">
    <source>
        <dbReference type="ARBA" id="ARBA00022989"/>
    </source>
</evidence>
<evidence type="ECO:0000313" key="8">
    <source>
        <dbReference type="Proteomes" id="UP000823868"/>
    </source>
</evidence>
<evidence type="ECO:0000313" key="7">
    <source>
        <dbReference type="EMBL" id="HIY22506.1"/>
    </source>
</evidence>
<feature type="transmembrane region" description="Helical" evidence="6">
    <location>
        <begin position="87"/>
        <end position="106"/>
    </location>
</feature>
<dbReference type="PANTHER" id="PTHR11706">
    <property type="entry name" value="SOLUTE CARRIER PROTEIN FAMILY 11 MEMBER"/>
    <property type="match status" value="1"/>
</dbReference>
<dbReference type="Proteomes" id="UP000823868">
    <property type="component" value="Unassembled WGS sequence"/>
</dbReference>
<dbReference type="GO" id="GO:0005384">
    <property type="term" value="F:manganese ion transmembrane transporter activity"/>
    <property type="evidence" value="ECO:0007669"/>
    <property type="project" value="TreeGrafter"/>
</dbReference>
<dbReference type="AlphaFoldDB" id="A0A9D1YAK6"/>
<dbReference type="EMBL" id="DXDX01000207">
    <property type="protein sequence ID" value="HIY22506.1"/>
    <property type="molecule type" value="Genomic_DNA"/>
</dbReference>
<feature type="transmembrane region" description="Helical" evidence="6">
    <location>
        <begin position="189"/>
        <end position="209"/>
    </location>
</feature>
<feature type="transmembrane region" description="Helical" evidence="6">
    <location>
        <begin position="12"/>
        <end position="32"/>
    </location>
</feature>
<feature type="transmembrane region" description="Helical" evidence="6">
    <location>
        <begin position="343"/>
        <end position="367"/>
    </location>
</feature>
<evidence type="ECO:0000256" key="3">
    <source>
        <dbReference type="ARBA" id="ARBA00022692"/>
    </source>
</evidence>
<sequence>MKKSFGERLKNMGPAAIITSAFIGPGTITTATLAGVNFGYALLWCVLFSGISLIILMEMSARTTLATGMNLVDSSIAVAPENKVWKWIVRIVFFATVAAVCFGFQAGNEVGAALGLSDIFGIPQPIAALIIGLLALGTTWIGSYKTLERIMQVFVSLMGILFFVTMLTVRPNWGAVFSGAFMPSLPEGSYVNAIALIGTTLIGINLIVHSISCQEKYKSMDELGDARFDIGVNILIGVVITLSIVVASASVLYQSGIEVSSPLVFSKQLEPILGSWARIIGDIGLLSAGLSSAVAVSYTIRSIYSRLLKWEGGSMSMPAKILGTVVIVFGTAMAMFSKSPTQIIVLAQATSGFSLPFIAIVLMVVANNKKLMGEKRNKIFSNLVGIIAVAVTLFLGLRNLYNVLSNLF</sequence>
<dbReference type="NCBIfam" id="NF037982">
    <property type="entry name" value="Nramp_1"/>
    <property type="match status" value="1"/>
</dbReference>
<feature type="transmembrane region" description="Helical" evidence="6">
    <location>
        <begin position="273"/>
        <end position="298"/>
    </location>
</feature>
<reference evidence="7" key="1">
    <citation type="journal article" date="2021" name="PeerJ">
        <title>Extensive microbial diversity within the chicken gut microbiome revealed by metagenomics and culture.</title>
        <authorList>
            <person name="Gilroy R."/>
            <person name="Ravi A."/>
            <person name="Getino M."/>
            <person name="Pursley I."/>
            <person name="Horton D.L."/>
            <person name="Alikhan N.F."/>
            <person name="Baker D."/>
            <person name="Gharbi K."/>
            <person name="Hall N."/>
            <person name="Watson M."/>
            <person name="Adriaenssens E.M."/>
            <person name="Foster-Nyarko E."/>
            <person name="Jarju S."/>
            <person name="Secka A."/>
            <person name="Antonio M."/>
            <person name="Oren A."/>
            <person name="Chaudhuri R.R."/>
            <person name="La Ragione R."/>
            <person name="Hildebrand F."/>
            <person name="Pallen M.J."/>
        </authorList>
    </citation>
    <scope>NUCLEOTIDE SEQUENCE</scope>
    <source>
        <strain evidence="7">ChiBcec16_6824</strain>
    </source>
</reference>
<dbReference type="GO" id="GO:0015086">
    <property type="term" value="F:cadmium ion transmembrane transporter activity"/>
    <property type="evidence" value="ECO:0007669"/>
    <property type="project" value="TreeGrafter"/>
</dbReference>
<organism evidence="7 8">
    <name type="scientific">Candidatus Flavonifractor merdigallinarum</name>
    <dbReference type="NCBI Taxonomy" id="2838589"/>
    <lineage>
        <taxon>Bacteria</taxon>
        <taxon>Bacillati</taxon>
        <taxon>Bacillota</taxon>
        <taxon>Clostridia</taxon>
        <taxon>Eubacteriales</taxon>
        <taxon>Oscillospiraceae</taxon>
        <taxon>Flavonifractor</taxon>
    </lineage>
</organism>
<keyword evidence="2" id="KW-0813">Transport</keyword>
<feature type="transmembrane region" description="Helical" evidence="6">
    <location>
        <begin position="126"/>
        <end position="143"/>
    </location>
</feature>
<name>A0A9D1YAK6_9FIRM</name>
<comment type="caution">
    <text evidence="7">The sequence shown here is derived from an EMBL/GenBank/DDBJ whole genome shotgun (WGS) entry which is preliminary data.</text>
</comment>
<dbReference type="Pfam" id="PF01566">
    <property type="entry name" value="Nramp"/>
    <property type="match status" value="1"/>
</dbReference>
<dbReference type="GO" id="GO:0034755">
    <property type="term" value="P:iron ion transmembrane transport"/>
    <property type="evidence" value="ECO:0007669"/>
    <property type="project" value="TreeGrafter"/>
</dbReference>
<comment type="subcellular location">
    <subcellularLocation>
        <location evidence="1">Membrane</location>
        <topology evidence="1">Multi-pass membrane protein</topology>
    </subcellularLocation>
</comment>
<evidence type="ECO:0000256" key="6">
    <source>
        <dbReference type="SAM" id="Phobius"/>
    </source>
</evidence>
<keyword evidence="4 6" id="KW-1133">Transmembrane helix</keyword>
<dbReference type="PANTHER" id="PTHR11706:SF33">
    <property type="entry name" value="NATURAL RESISTANCE-ASSOCIATED MACROPHAGE PROTEIN 2"/>
    <property type="match status" value="1"/>
</dbReference>
<feature type="transmembrane region" description="Helical" evidence="6">
    <location>
        <begin position="230"/>
        <end position="253"/>
    </location>
</feature>
<feature type="transmembrane region" description="Helical" evidence="6">
    <location>
        <begin position="319"/>
        <end position="337"/>
    </location>
</feature>
<evidence type="ECO:0000256" key="5">
    <source>
        <dbReference type="ARBA" id="ARBA00023136"/>
    </source>
</evidence>
<feature type="transmembrane region" description="Helical" evidence="6">
    <location>
        <begin position="38"/>
        <end position="57"/>
    </location>
</feature>
<evidence type="ECO:0000256" key="2">
    <source>
        <dbReference type="ARBA" id="ARBA00022448"/>
    </source>
</evidence>
<keyword evidence="5 6" id="KW-0472">Membrane</keyword>
<gene>
    <name evidence="7" type="ORF">H9841_11480</name>
</gene>
<evidence type="ECO:0000256" key="1">
    <source>
        <dbReference type="ARBA" id="ARBA00004141"/>
    </source>
</evidence>
<reference evidence="7" key="2">
    <citation type="submission" date="2021-04" db="EMBL/GenBank/DDBJ databases">
        <authorList>
            <person name="Gilroy R."/>
        </authorList>
    </citation>
    <scope>NUCLEOTIDE SEQUENCE</scope>
    <source>
        <strain evidence="7">ChiBcec16_6824</strain>
    </source>
</reference>
<keyword evidence="3 6" id="KW-0812">Transmembrane</keyword>
<protein>
    <submittedName>
        <fullName evidence="7">Nramp family divalent metal transporter</fullName>
    </submittedName>
</protein>